<evidence type="ECO:0000256" key="1">
    <source>
        <dbReference type="SAM" id="Coils"/>
    </source>
</evidence>
<feature type="transmembrane region" description="Helical" evidence="3">
    <location>
        <begin position="1086"/>
        <end position="1104"/>
    </location>
</feature>
<name>A0ABR7MK52_9BACT</name>
<feature type="transmembrane region" description="Helical" evidence="3">
    <location>
        <begin position="346"/>
        <end position="372"/>
    </location>
</feature>
<feature type="transmembrane region" description="Helical" evidence="3">
    <location>
        <begin position="1150"/>
        <end position="1170"/>
    </location>
</feature>
<feature type="compositionally biased region" description="Low complexity" evidence="2">
    <location>
        <begin position="133"/>
        <end position="146"/>
    </location>
</feature>
<feature type="transmembrane region" description="Helical" evidence="3">
    <location>
        <begin position="414"/>
        <end position="434"/>
    </location>
</feature>
<feature type="transmembrane region" description="Helical" evidence="3">
    <location>
        <begin position="1211"/>
        <end position="1233"/>
    </location>
</feature>
<dbReference type="EMBL" id="JACSCY010000007">
    <property type="protein sequence ID" value="MBC6611445.1"/>
    <property type="molecule type" value="Genomic_DNA"/>
</dbReference>
<reference evidence="4 5" key="1">
    <citation type="submission" date="2020-08" db="EMBL/GenBank/DDBJ databases">
        <title>Hymenobacter sp.</title>
        <authorList>
            <person name="Kim M.K."/>
        </authorList>
    </citation>
    <scope>NUCLEOTIDE SEQUENCE [LARGE SCALE GENOMIC DNA]</scope>
    <source>
        <strain evidence="4 5">BT507</strain>
    </source>
</reference>
<evidence type="ECO:0000256" key="2">
    <source>
        <dbReference type="SAM" id="MobiDB-lite"/>
    </source>
</evidence>
<feature type="transmembrane region" description="Helical" evidence="3">
    <location>
        <begin position="1110"/>
        <end position="1130"/>
    </location>
</feature>
<feature type="transmembrane region" description="Helical" evidence="3">
    <location>
        <begin position="1002"/>
        <end position="1017"/>
    </location>
</feature>
<feature type="transmembrane region" description="Helical" evidence="3">
    <location>
        <begin position="1024"/>
        <end position="1040"/>
    </location>
</feature>
<feature type="transmembrane region" description="Helical" evidence="3">
    <location>
        <begin position="703"/>
        <end position="725"/>
    </location>
</feature>
<comment type="caution">
    <text evidence="4">The sequence shown here is derived from an EMBL/GenBank/DDBJ whole genome shotgun (WGS) entry which is preliminary data.</text>
</comment>
<feature type="transmembrane region" description="Helical" evidence="3">
    <location>
        <begin position="1239"/>
        <end position="1255"/>
    </location>
</feature>
<keyword evidence="5" id="KW-1185">Reference proteome</keyword>
<feature type="transmembrane region" description="Helical" evidence="3">
    <location>
        <begin position="913"/>
        <end position="932"/>
    </location>
</feature>
<feature type="transmembrane region" description="Helical" evidence="3">
    <location>
        <begin position="802"/>
        <end position="824"/>
    </location>
</feature>
<feature type="compositionally biased region" description="Pro residues" evidence="2">
    <location>
        <begin position="97"/>
        <end position="132"/>
    </location>
</feature>
<evidence type="ECO:0000313" key="4">
    <source>
        <dbReference type="EMBL" id="MBC6611445.1"/>
    </source>
</evidence>
<keyword evidence="3" id="KW-0472">Membrane</keyword>
<feature type="transmembrane region" description="Helical" evidence="3">
    <location>
        <begin position="288"/>
        <end position="310"/>
    </location>
</feature>
<feature type="transmembrane region" description="Helical" evidence="3">
    <location>
        <begin position="886"/>
        <end position="906"/>
    </location>
</feature>
<evidence type="ECO:0000313" key="5">
    <source>
        <dbReference type="Proteomes" id="UP000622017"/>
    </source>
</evidence>
<feature type="transmembrane region" description="Helical" evidence="3">
    <location>
        <begin position="1419"/>
        <end position="1439"/>
    </location>
</feature>
<accession>A0ABR7MK52</accession>
<feature type="compositionally biased region" description="Low complexity" evidence="2">
    <location>
        <begin position="181"/>
        <end position="191"/>
    </location>
</feature>
<feature type="transmembrane region" description="Helical" evidence="3">
    <location>
        <begin position="623"/>
        <end position="645"/>
    </location>
</feature>
<feature type="transmembrane region" description="Helical" evidence="3">
    <location>
        <begin position="524"/>
        <end position="543"/>
    </location>
</feature>
<feature type="compositionally biased region" description="Pro residues" evidence="2">
    <location>
        <begin position="165"/>
        <end position="180"/>
    </location>
</feature>
<dbReference type="RefSeq" id="WP_187319729.1">
    <property type="nucleotide sequence ID" value="NZ_JACSCY010000007.1"/>
</dbReference>
<feature type="transmembrane region" description="Helical" evidence="3">
    <location>
        <begin position="938"/>
        <end position="958"/>
    </location>
</feature>
<gene>
    <name evidence="4" type="ORF">H8B15_10950</name>
</gene>
<dbReference type="PRINTS" id="PR01217">
    <property type="entry name" value="PRICHEXTENSN"/>
</dbReference>
<feature type="transmembrane region" description="Helical" evidence="3">
    <location>
        <begin position="317"/>
        <end position="334"/>
    </location>
</feature>
<feature type="region of interest" description="Disordered" evidence="2">
    <location>
        <begin position="165"/>
        <end position="213"/>
    </location>
</feature>
<feature type="transmembrane region" description="Helical" evidence="3">
    <location>
        <begin position="1291"/>
        <end position="1316"/>
    </location>
</feature>
<feature type="transmembrane region" description="Helical" evidence="3">
    <location>
        <begin position="384"/>
        <end position="402"/>
    </location>
</feature>
<feature type="transmembrane region" description="Helical" evidence="3">
    <location>
        <begin position="1395"/>
        <end position="1413"/>
    </location>
</feature>
<feature type="transmembrane region" description="Helical" evidence="3">
    <location>
        <begin position="229"/>
        <end position="251"/>
    </location>
</feature>
<feature type="transmembrane region" description="Helical" evidence="3">
    <location>
        <begin position="1368"/>
        <end position="1388"/>
    </location>
</feature>
<feature type="transmembrane region" description="Helical" evidence="3">
    <location>
        <begin position="258"/>
        <end position="276"/>
    </location>
</feature>
<feature type="transmembrane region" description="Helical" evidence="3">
    <location>
        <begin position="1337"/>
        <end position="1362"/>
    </location>
</feature>
<feature type="transmembrane region" description="Helical" evidence="3">
    <location>
        <begin position="1267"/>
        <end position="1285"/>
    </location>
</feature>
<protein>
    <submittedName>
        <fullName evidence="4">DUF2339 domain-containing protein</fullName>
    </submittedName>
</protein>
<feature type="region of interest" description="Disordered" evidence="2">
    <location>
        <begin position="97"/>
        <end position="146"/>
    </location>
</feature>
<feature type="transmembrane region" description="Helical" evidence="3">
    <location>
        <begin position="732"/>
        <end position="753"/>
    </location>
</feature>
<keyword evidence="3" id="KW-0812">Transmembrane</keyword>
<feature type="transmembrane region" description="Helical" evidence="3">
    <location>
        <begin position="500"/>
        <end position="518"/>
    </location>
</feature>
<organism evidence="4 5">
    <name type="scientific">Hymenobacter citatus</name>
    <dbReference type="NCBI Taxonomy" id="2763506"/>
    <lineage>
        <taxon>Bacteria</taxon>
        <taxon>Pseudomonadati</taxon>
        <taxon>Bacteroidota</taxon>
        <taxon>Cytophagia</taxon>
        <taxon>Cytophagales</taxon>
        <taxon>Hymenobacteraceae</taxon>
        <taxon>Hymenobacter</taxon>
    </lineage>
</organism>
<feature type="transmembrane region" description="Helical" evidence="3">
    <location>
        <begin position="550"/>
        <end position="572"/>
    </location>
</feature>
<evidence type="ECO:0000256" key="3">
    <source>
        <dbReference type="SAM" id="Phobius"/>
    </source>
</evidence>
<feature type="compositionally biased region" description="Pro residues" evidence="2">
    <location>
        <begin position="192"/>
        <end position="204"/>
    </location>
</feature>
<proteinExistence type="predicted"/>
<feature type="transmembrane region" description="Helical" evidence="3">
    <location>
        <begin position="1060"/>
        <end position="1079"/>
    </location>
</feature>
<keyword evidence="3" id="KW-1133">Transmembrane helix</keyword>
<feature type="transmembrane region" description="Helical" evidence="3">
    <location>
        <begin position="584"/>
        <end position="602"/>
    </location>
</feature>
<feature type="transmembrane region" description="Helical" evidence="3">
    <location>
        <begin position="651"/>
        <end position="671"/>
    </location>
</feature>
<dbReference type="Proteomes" id="UP000622017">
    <property type="component" value="Unassembled WGS sequence"/>
</dbReference>
<feature type="transmembrane region" description="Helical" evidence="3">
    <location>
        <begin position="678"/>
        <end position="697"/>
    </location>
</feature>
<feature type="transmembrane region" description="Helical" evidence="3">
    <location>
        <begin position="470"/>
        <end position="488"/>
    </location>
</feature>
<keyword evidence="1" id="KW-0175">Coiled coil</keyword>
<sequence length="1468" mass="157130">MGTSLLILLLVVGGLLYRRLANRLASLEQRMDTRESDYADLRTTVGRLRPEFNQLRDSLLPTVTMTPIPAPVVPKPPINHPTPTPAPLPAVPVAPVPSPAAEPVPPSPPVSSAPLTPPTLPPAAAPAPPTIPTVPQAAASTPSAVPLTPLPSPAPVAAPVPPAAPAPLPSSPPVATPAPPAAAAAPTTLRPTPNPRPTPPPAMPPKQVAAEPAPPTWWDRAEQIVLENWTGILGAVVLVTGIGFLGVYAALRVSAPVRFGMITAFAAVLLGLHYYLKPKAFAARLHLWLQSSAAAVFLFACVGAVSVPGLQWASPPLSYGLLLAGVAANLWLAWDARRESVATLHGVLSLVALAVLPHTVLTLAAGAGVTAFSIGITYRQRWKYQLLLSILSFFVFHQYWYYSLTAAGPPLTTTGRLTAMGLVLVVGMAAAVVQYRKVYARLQFDVLLFAAHVLNWTCLGINLYQYSTGSVWKTVPLGLGALLTFWVARRARRLGIQWLFRTDSVISLLLALFTAFSLQGWHASGSLIALFMLLETLLVAFIMAREQETVVFQVASVGALLAAGGLLLLNLVQLPAYAPFELHRNAFLLLLAGLLGAGYYRLVRQAPLLQAQEMSMHQVLQTFGGAVGALYAGAAALLLQALFGVPNPPTGSLLAGTLAAAGAVFGVAWWLRGSESRFRTLHLLAGQLLAGVAILGLHKLGLIWPATAALLFIETLLLAGLLGYLREMVASQLLLGAALLSGGWLLLTSTYALASWPGHELHRRLALLFVAGLSSAALLTLPERVARLTELLFSATTRQLHAALKLLTLAFTLAATALLAQALFGVPHPPVAALLSGGAAAGLLFGLTAWWRGSPGWFRPAHLLQGQLLLAVAVLGLHEAGVAWPAAYVLLYGEILLMTLLLAWRAEWLVYQVMVYCALGMAVALPLLVYLTGSVSDFLRAGLLVGAALATLGTQALLTWRNAPVHDVLPLPVTPPYRLQLLGAWVGPLLLAAGGLVYEHTWVGWVAALIGSSLLLVRRYSQVPGLWGGLLLATVGYQLLQWSEILPLDAVFRPGAVLLYWAPLLAVSAVGLGCSWWAARQQHVRWPWLYLLGGQVALGAWAALAPRTKALPILAWAVAAVAAGMTAQLVRCRLVTPAALHRAGSPDRFLLHLTYALLAVALLGHVSLLMAHSPALLLGWPARRLTAGALLLALGAWAWQRSPARAPLYHSWRYLHPLLPEFTLLFGSFVLGYEVRTEWLAPVWILVALMLLLAGRRLPLRLRRVRVYSLLYFGAAVGWSSYAALRYLEPWHLLTLPSLVTGAAALGLFTYTAAAVHHLPRRVAATWPRLLAPLAQLGRLPTTLLIPLLLYPSFVVLTLVLVQSFDRSVLTVLMMVEVLAAFVASLLLRRQDLRYVSLVGTVLCCGRLLLFDLSQHGTITRAVVFILMGVLLLGMNALYARFKSRFTLSVDSADEGSLLEEGEADPLA</sequence>
<feature type="transmembrane region" description="Helical" evidence="3">
    <location>
        <begin position="765"/>
        <end position="781"/>
    </location>
</feature>
<feature type="transmembrane region" description="Helical" evidence="3">
    <location>
        <begin position="830"/>
        <end position="851"/>
    </location>
</feature>
<feature type="coiled-coil region" evidence="1">
    <location>
        <begin position="17"/>
        <end position="44"/>
    </location>
</feature>
<feature type="transmembrane region" description="Helical" evidence="3">
    <location>
        <begin position="446"/>
        <end position="464"/>
    </location>
</feature>
<feature type="transmembrane region" description="Helical" evidence="3">
    <location>
        <begin position="1182"/>
        <end position="1199"/>
    </location>
</feature>